<dbReference type="InterPro" id="IPR025626">
    <property type="entry name" value="YyzF"/>
</dbReference>
<protein>
    <recommendedName>
        <fullName evidence="3">CxxH/CxxC protein</fullName>
    </recommendedName>
</protein>
<evidence type="ECO:0008006" key="3">
    <source>
        <dbReference type="Google" id="ProtNLM"/>
    </source>
</evidence>
<reference evidence="2" key="1">
    <citation type="submission" date="2011-04" db="EMBL/GenBank/DDBJ databases">
        <title>Genome sequence of Solibacillus silvestris StLB046.</title>
        <authorList>
            <person name="Morohoshi T."/>
            <person name="Someya N."/>
            <person name="Ikeda T."/>
        </authorList>
    </citation>
    <scope>NUCLEOTIDE SEQUENCE [LARGE SCALE GENOMIC DNA]</scope>
    <source>
        <strain evidence="2">StLB046</strain>
    </source>
</reference>
<dbReference type="AlphaFoldDB" id="F2F360"/>
<reference evidence="1 2" key="2">
    <citation type="journal article" date="2012" name="J. Biosci. Bioeng.">
        <title>Complete genome sequence and characterization of the N-acylhomoserine lactone-degrading gene of the potato leaf-associated Solibacillus silvestris.</title>
        <authorList>
            <person name="Morohoshi T."/>
            <person name="Tominaga Y."/>
            <person name="Someya N."/>
            <person name="Ikeda T."/>
        </authorList>
    </citation>
    <scope>NUCLEOTIDE SEQUENCE [LARGE SCALE GENOMIC DNA]</scope>
    <source>
        <strain evidence="1 2">StLB046</strain>
    </source>
</reference>
<proteinExistence type="predicted"/>
<evidence type="ECO:0000313" key="2">
    <source>
        <dbReference type="Proteomes" id="UP000006691"/>
    </source>
</evidence>
<dbReference type="EMBL" id="AP012157">
    <property type="protein sequence ID" value="BAK14563.1"/>
    <property type="molecule type" value="Genomic_DNA"/>
</dbReference>
<dbReference type="Proteomes" id="UP000006691">
    <property type="component" value="Chromosome"/>
</dbReference>
<name>F2F360_SOLSS</name>
<dbReference type="KEGG" id="siv:SSIL_0140"/>
<dbReference type="HOGENOM" id="CLU_2318600_0_0_9"/>
<sequence length="99" mass="11430">MYTTGREEKGLSFLLVFCLLQWVVDNISKIVNKFVEISEKKEGLKMKTYSCETHIDHALDMHVAETEQFPMMDFLSEEEKLSTTCSYCEQSATYVVSSK</sequence>
<gene>
    <name evidence="1" type="ordered locus">SSIL_0140</name>
</gene>
<dbReference type="eggNOG" id="ENOG5033GT3">
    <property type="taxonomic scope" value="Bacteria"/>
</dbReference>
<dbReference type="STRING" id="1002809.SSIL_0140"/>
<evidence type="ECO:0000313" key="1">
    <source>
        <dbReference type="EMBL" id="BAK14563.1"/>
    </source>
</evidence>
<accession>F2F360</accession>
<dbReference type="Pfam" id="PF14116">
    <property type="entry name" value="YyzF"/>
    <property type="match status" value="1"/>
</dbReference>
<dbReference type="NCBIfam" id="TIGR04129">
    <property type="entry name" value="CxxH_BA5709"/>
    <property type="match status" value="1"/>
</dbReference>
<dbReference type="PATRIC" id="fig|1002809.3.peg.139"/>
<keyword evidence="2" id="KW-1185">Reference proteome</keyword>
<organism evidence="1 2">
    <name type="scientific">Solibacillus silvestris (strain StLB046)</name>
    <name type="common">Bacillus silvestris</name>
    <dbReference type="NCBI Taxonomy" id="1002809"/>
    <lineage>
        <taxon>Bacteria</taxon>
        <taxon>Bacillati</taxon>
        <taxon>Bacillota</taxon>
        <taxon>Bacilli</taxon>
        <taxon>Bacillales</taxon>
        <taxon>Caryophanaceae</taxon>
        <taxon>Solibacillus</taxon>
    </lineage>
</organism>